<accession>A0A1D6H765</accession>
<evidence type="ECO:0000313" key="3">
    <source>
        <dbReference type="EMBL" id="AQK70627.1"/>
    </source>
</evidence>
<dbReference type="SUPFAM" id="SSF53756">
    <property type="entry name" value="UDP-Glycosyltransferase/glycogen phosphorylase"/>
    <property type="match status" value="1"/>
</dbReference>
<dbReference type="PANTHER" id="PTHR46039:SF4">
    <property type="entry name" value="SUCROSE-PHOSPHATE SYNTHASE 3-RELATED"/>
    <property type="match status" value="1"/>
</dbReference>
<protein>
    <submittedName>
        <fullName evidence="3">Sucrose-phosphate synthase 1</fullName>
    </submittedName>
</protein>
<dbReference type="SMR" id="A0A1D6H765"/>
<dbReference type="STRING" id="4577.A0A1D6H765"/>
<dbReference type="PANTHER" id="PTHR46039">
    <property type="entry name" value="SUCROSE-PHOSPHATE SYNTHASE 3-RELATED"/>
    <property type="match status" value="1"/>
</dbReference>
<keyword evidence="1" id="KW-0328">Glycosyltransferase</keyword>
<gene>
    <name evidence="3" type="ORF">ZEAMMB73_Zm00001d016399</name>
</gene>
<dbReference type="InParanoid" id="A0A1D6H765"/>
<keyword evidence="2" id="KW-0808">Transferase</keyword>
<dbReference type="GO" id="GO:0016757">
    <property type="term" value="F:glycosyltransferase activity"/>
    <property type="evidence" value="ECO:0007669"/>
    <property type="project" value="UniProtKB-KW"/>
</dbReference>
<evidence type="ECO:0000256" key="2">
    <source>
        <dbReference type="ARBA" id="ARBA00022679"/>
    </source>
</evidence>
<dbReference type="InterPro" id="IPR044161">
    <property type="entry name" value="SPS"/>
</dbReference>
<organism evidence="3">
    <name type="scientific">Zea mays</name>
    <name type="common">Maize</name>
    <dbReference type="NCBI Taxonomy" id="4577"/>
    <lineage>
        <taxon>Eukaryota</taxon>
        <taxon>Viridiplantae</taxon>
        <taxon>Streptophyta</taxon>
        <taxon>Embryophyta</taxon>
        <taxon>Tracheophyta</taxon>
        <taxon>Spermatophyta</taxon>
        <taxon>Magnoliopsida</taxon>
        <taxon>Liliopsida</taxon>
        <taxon>Poales</taxon>
        <taxon>Poaceae</taxon>
        <taxon>PACMAD clade</taxon>
        <taxon>Panicoideae</taxon>
        <taxon>Andropogonodae</taxon>
        <taxon>Andropogoneae</taxon>
        <taxon>Tripsacinae</taxon>
        <taxon>Zea</taxon>
    </lineage>
</organism>
<dbReference type="AlphaFoldDB" id="A0A1D6H765"/>
<dbReference type="Gene3D" id="3.40.50.2000">
    <property type="entry name" value="Glycogen Phosphorylase B"/>
    <property type="match status" value="2"/>
</dbReference>
<proteinExistence type="predicted"/>
<evidence type="ECO:0000256" key="1">
    <source>
        <dbReference type="ARBA" id="ARBA00022676"/>
    </source>
</evidence>
<dbReference type="EMBL" id="CM000781">
    <property type="protein sequence ID" value="AQK70627.1"/>
    <property type="molecule type" value="Genomic_DNA"/>
</dbReference>
<name>A0A1D6H765_MAIZE</name>
<reference evidence="3" key="1">
    <citation type="submission" date="2015-12" db="EMBL/GenBank/DDBJ databases">
        <title>Update maize B73 reference genome by single molecule sequencing technologies.</title>
        <authorList>
            <consortium name="Maize Genome Sequencing Project"/>
            <person name="Ware D."/>
        </authorList>
    </citation>
    <scope>NUCLEOTIDE SEQUENCE</scope>
    <source>
        <tissue evidence="3">Seedling</tissue>
    </source>
</reference>
<sequence>MNMIYMKFLISIGFMVYVLENGLHVDPHDQHAIADALYKMLSEKQFWSRCREDGLKNIHQFSWSEHCKNYLSRISTLGPRHPSFVCKEDHKVPVKCRKHISVIAVDSVNKEDLIQIIRNSIEATRTGTVRFYRFCAVDFIDNSRATDSNSLHRHALD</sequence>